<gene>
    <name evidence="2" type="ORF">E0Z10_g2050</name>
</gene>
<dbReference type="OrthoDB" id="4763374at2759"/>
<protein>
    <submittedName>
        <fullName evidence="2">Uncharacterized protein</fullName>
    </submittedName>
</protein>
<feature type="compositionally biased region" description="Basic residues" evidence="1">
    <location>
        <begin position="131"/>
        <end position="140"/>
    </location>
</feature>
<dbReference type="AlphaFoldDB" id="A0A4Z0ZB60"/>
<evidence type="ECO:0000313" key="2">
    <source>
        <dbReference type="EMBL" id="TGJ86736.1"/>
    </source>
</evidence>
<accession>A0A4Z0ZB60</accession>
<feature type="region of interest" description="Disordered" evidence="1">
    <location>
        <begin position="582"/>
        <end position="626"/>
    </location>
</feature>
<feature type="region of interest" description="Disordered" evidence="1">
    <location>
        <begin position="271"/>
        <end position="324"/>
    </location>
</feature>
<feature type="compositionally biased region" description="Low complexity" evidence="1">
    <location>
        <begin position="351"/>
        <end position="387"/>
    </location>
</feature>
<feature type="region of interest" description="Disordered" evidence="1">
    <location>
        <begin position="129"/>
        <end position="157"/>
    </location>
</feature>
<feature type="region of interest" description="Disordered" evidence="1">
    <location>
        <begin position="205"/>
        <end position="226"/>
    </location>
</feature>
<reference evidence="2 3" key="1">
    <citation type="submission" date="2019-03" db="EMBL/GenBank/DDBJ databases">
        <title>Draft genome sequence of Xylaria hypoxylon DSM 108379, a ubiquitous saprotrophic-parasitic fungi on hardwood.</title>
        <authorList>
            <person name="Buettner E."/>
            <person name="Leonhardt S."/>
            <person name="Gebauer A.M."/>
            <person name="Liers C."/>
            <person name="Hofrichter M."/>
            <person name="Kellner H."/>
        </authorList>
    </citation>
    <scope>NUCLEOTIDE SEQUENCE [LARGE SCALE GENOMIC DNA]</scope>
    <source>
        <strain evidence="2 3">DSM 108379</strain>
    </source>
</reference>
<feature type="region of interest" description="Disordered" evidence="1">
    <location>
        <begin position="58"/>
        <end position="96"/>
    </location>
</feature>
<feature type="compositionally biased region" description="Polar residues" evidence="1">
    <location>
        <begin position="75"/>
        <end position="91"/>
    </location>
</feature>
<feature type="compositionally biased region" description="Basic residues" evidence="1">
    <location>
        <begin position="736"/>
        <end position="748"/>
    </location>
</feature>
<feature type="compositionally biased region" description="Basic and acidic residues" evidence="1">
    <location>
        <begin position="722"/>
        <end position="735"/>
    </location>
</feature>
<keyword evidence="3" id="KW-1185">Reference proteome</keyword>
<organism evidence="2 3">
    <name type="scientific">Xylaria hypoxylon</name>
    <dbReference type="NCBI Taxonomy" id="37992"/>
    <lineage>
        <taxon>Eukaryota</taxon>
        <taxon>Fungi</taxon>
        <taxon>Dikarya</taxon>
        <taxon>Ascomycota</taxon>
        <taxon>Pezizomycotina</taxon>
        <taxon>Sordariomycetes</taxon>
        <taxon>Xylariomycetidae</taxon>
        <taxon>Xylariales</taxon>
        <taxon>Xylariaceae</taxon>
        <taxon>Xylaria</taxon>
    </lineage>
</organism>
<evidence type="ECO:0000256" key="1">
    <source>
        <dbReference type="SAM" id="MobiDB-lite"/>
    </source>
</evidence>
<sequence>MSISRRQESRLRLETLGHLSDHYSDVASIGGGSSCGSIDDESQWELDSNSSKASTLAVVFDKGPPPGHRMEKSLASESMRPSSSGARSDVSSFEEHRVSSMNSSLAKKPYVIHGDLSQPHTFNTSQLRPAKGLRRTRHPSVLRPGATPQRAGSEYGVSDSSMVTGEYGNGNGDHNTGLRHPAVLCPGQESRSRAMSDCGDEPISKHISDSSYRPHKPSYSQTAPRVGRTSRYISTYSAYRPQETKPSQGLQDHTIRASVSLCESPYTYYGNDASNDDDARSNYSNATYSYAPRPANNLSSRRSKHSTQRGVDDQRSSQFLPYHPSAGAVTRVDGVDFEMVSTAVNRAPAPITITSPASTSSISPARGRGRQTSTSSISSRSSRSPSPAYGAWNPDPPRQNPSSFLQRAQARLERSVHEKLVKAGRRPAPSFNVIKVEKSPTGDVQMWREEEGQKGVAPPPSIKGSWRERIKKLQEGQEPAHVGGRGDGIQLTAPAPPTEKQRRHKESWEISSGSEAEIEFDAKPFHAKQTHVKASRLPAPGASSVSAMRRGPDLRVDTSFADSPVPAVVTEFEVPRNQYGSAVNFKTPLDPPVFPSDGGRRDEESGAGGLAPTQSSDDSLFLGGGKSGMRHPASYSFFSSEYAQRRVTAEMEGASSQPPRSSQAQLPRAQSSPSLYQEDQDKGAELSRTRSSVALTWEQVQFASLPSPLEDLWHPFPFDNRRELPSQMRHQDAVKRRTLSKKKGMQLR</sequence>
<feature type="region of interest" description="Disordered" evidence="1">
    <location>
        <begin position="648"/>
        <end position="688"/>
    </location>
</feature>
<feature type="region of interest" description="Disordered" evidence="1">
    <location>
        <begin position="351"/>
        <end position="405"/>
    </location>
</feature>
<evidence type="ECO:0000313" key="3">
    <source>
        <dbReference type="Proteomes" id="UP000297716"/>
    </source>
</evidence>
<feature type="compositionally biased region" description="Basic and acidic residues" evidence="1">
    <location>
        <begin position="679"/>
        <end position="688"/>
    </location>
</feature>
<feature type="region of interest" description="Disordered" evidence="1">
    <location>
        <begin position="722"/>
        <end position="748"/>
    </location>
</feature>
<dbReference type="Proteomes" id="UP000297716">
    <property type="component" value="Unassembled WGS sequence"/>
</dbReference>
<comment type="caution">
    <text evidence="2">The sequence shown here is derived from an EMBL/GenBank/DDBJ whole genome shotgun (WGS) entry which is preliminary data.</text>
</comment>
<proteinExistence type="predicted"/>
<feature type="region of interest" description="Disordered" evidence="1">
    <location>
        <begin position="472"/>
        <end position="515"/>
    </location>
</feature>
<dbReference type="EMBL" id="SKBN01000023">
    <property type="protein sequence ID" value="TGJ86736.1"/>
    <property type="molecule type" value="Genomic_DNA"/>
</dbReference>
<feature type="compositionally biased region" description="Low complexity" evidence="1">
    <location>
        <begin position="654"/>
        <end position="668"/>
    </location>
</feature>
<name>A0A4Z0ZB60_9PEZI</name>